<protein>
    <recommendedName>
        <fullName evidence="4">Putative pterin-4-alpha-carbinolamine dehydratase</fullName>
        <shortName evidence="4">PHS</shortName>
        <ecNumber evidence="4">4.2.1.96</ecNumber>
    </recommendedName>
    <alternativeName>
        <fullName evidence="4">4-alpha-hydroxy-tetrahydropterin dehydratase</fullName>
    </alternativeName>
    <alternativeName>
        <fullName evidence="4">Pterin carbinolamine dehydratase</fullName>
        <shortName evidence="4">PCD</shortName>
    </alternativeName>
</protein>
<organism evidence="6 7">
    <name type="scientific">Aquabacterium olei</name>
    <dbReference type="NCBI Taxonomy" id="1296669"/>
    <lineage>
        <taxon>Bacteria</taxon>
        <taxon>Pseudomonadati</taxon>
        <taxon>Pseudomonadota</taxon>
        <taxon>Betaproteobacteria</taxon>
        <taxon>Burkholderiales</taxon>
        <taxon>Aquabacterium</taxon>
    </lineage>
</organism>
<accession>A0A2U8FTA9</accession>
<dbReference type="KEGG" id="aon:DEH84_13330"/>
<comment type="catalytic activity">
    <reaction evidence="1 4">
        <text>(4aS,6R)-4a-hydroxy-L-erythro-5,6,7,8-tetrahydrobiopterin = (6R)-L-erythro-6,7-dihydrobiopterin + H2O</text>
        <dbReference type="Rhea" id="RHEA:11920"/>
        <dbReference type="ChEBI" id="CHEBI:15377"/>
        <dbReference type="ChEBI" id="CHEBI:15642"/>
        <dbReference type="ChEBI" id="CHEBI:43120"/>
        <dbReference type="EC" id="4.2.1.96"/>
    </reaction>
</comment>
<evidence type="ECO:0000256" key="2">
    <source>
        <dbReference type="ARBA" id="ARBA00006472"/>
    </source>
</evidence>
<evidence type="ECO:0000313" key="7">
    <source>
        <dbReference type="Proteomes" id="UP000244892"/>
    </source>
</evidence>
<dbReference type="OrthoDB" id="9794987at2"/>
<reference evidence="6 7" key="1">
    <citation type="submission" date="2018-05" db="EMBL/GenBank/DDBJ databases">
        <title>complete genome sequence of Aquabacterium olei NBRC 110486.</title>
        <authorList>
            <person name="Tang B."/>
            <person name="Chang J."/>
            <person name="Zhang L."/>
            <person name="Yang H."/>
        </authorList>
    </citation>
    <scope>NUCLEOTIDE SEQUENCE [LARGE SCALE GENOMIC DNA]</scope>
    <source>
        <strain evidence="6 7">NBRC 110486</strain>
    </source>
</reference>
<dbReference type="Proteomes" id="UP000244892">
    <property type="component" value="Chromosome"/>
</dbReference>
<dbReference type="HAMAP" id="MF_00434">
    <property type="entry name" value="Pterin_4_alpha"/>
    <property type="match status" value="1"/>
</dbReference>
<dbReference type="EC" id="4.2.1.96" evidence="4"/>
<evidence type="ECO:0000313" key="6">
    <source>
        <dbReference type="EMBL" id="AWI54295.1"/>
    </source>
</evidence>
<evidence type="ECO:0000256" key="4">
    <source>
        <dbReference type="HAMAP-Rule" id="MF_00434"/>
    </source>
</evidence>
<keyword evidence="3 4" id="KW-0456">Lyase</keyword>
<name>A0A2U8FTA9_9BURK</name>
<dbReference type="CDD" id="cd00913">
    <property type="entry name" value="PCD_DCoH_subfamily_a"/>
    <property type="match status" value="1"/>
</dbReference>
<dbReference type="NCBIfam" id="NF002019">
    <property type="entry name" value="PRK00823.1-4"/>
    <property type="match status" value="1"/>
</dbReference>
<keyword evidence="7" id="KW-1185">Reference proteome</keyword>
<dbReference type="InterPro" id="IPR001533">
    <property type="entry name" value="Pterin_deHydtase"/>
</dbReference>
<dbReference type="InterPro" id="IPR036428">
    <property type="entry name" value="PCD_sf"/>
</dbReference>
<proteinExistence type="inferred from homology"/>
<dbReference type="AlphaFoldDB" id="A0A2U8FTA9"/>
<evidence type="ECO:0000256" key="5">
    <source>
        <dbReference type="SAM" id="MobiDB-lite"/>
    </source>
</evidence>
<dbReference type="PANTHER" id="PTHR12599:SF0">
    <property type="entry name" value="PTERIN-4-ALPHA-CARBINOLAMINE DEHYDRATASE"/>
    <property type="match status" value="1"/>
</dbReference>
<evidence type="ECO:0000256" key="1">
    <source>
        <dbReference type="ARBA" id="ARBA00001554"/>
    </source>
</evidence>
<evidence type="ECO:0000256" key="3">
    <source>
        <dbReference type="ARBA" id="ARBA00023239"/>
    </source>
</evidence>
<gene>
    <name evidence="6" type="ORF">DEH84_13330</name>
</gene>
<dbReference type="GO" id="GO:0006729">
    <property type="term" value="P:tetrahydrobiopterin biosynthetic process"/>
    <property type="evidence" value="ECO:0007669"/>
    <property type="project" value="InterPro"/>
</dbReference>
<dbReference type="Pfam" id="PF01329">
    <property type="entry name" value="Pterin_4a"/>
    <property type="match status" value="1"/>
</dbReference>
<dbReference type="Gene3D" id="3.30.1360.20">
    <property type="entry name" value="Transcriptional coactivator/pterin dehydratase"/>
    <property type="match status" value="1"/>
</dbReference>
<dbReference type="GO" id="GO:0008124">
    <property type="term" value="F:4-alpha-hydroxytetrahydrobiopterin dehydratase activity"/>
    <property type="evidence" value="ECO:0007669"/>
    <property type="project" value="UniProtKB-UniRule"/>
</dbReference>
<comment type="similarity">
    <text evidence="2 4">Belongs to the pterin-4-alpha-carbinolamine dehydratase family.</text>
</comment>
<dbReference type="EMBL" id="CP029210">
    <property type="protein sequence ID" value="AWI54295.1"/>
    <property type="molecule type" value="Genomic_DNA"/>
</dbReference>
<feature type="region of interest" description="Disordered" evidence="5">
    <location>
        <begin position="1"/>
        <end position="21"/>
    </location>
</feature>
<sequence length="115" mass="12419">MSAVSPLPLHQQRCEPRAGSPLSVAGQHAMLGQIPGWQVDASVPGGALQRTYSFPDFHRTMAFVNAVAWIAHEQDHHPDMAVSFNRCTLRWSTHSVGGVSLNDFICAARVDALGA</sequence>
<dbReference type="PANTHER" id="PTHR12599">
    <property type="entry name" value="PTERIN-4-ALPHA-CARBINOLAMINE DEHYDRATASE"/>
    <property type="match status" value="1"/>
</dbReference>
<dbReference type="SUPFAM" id="SSF55248">
    <property type="entry name" value="PCD-like"/>
    <property type="match status" value="1"/>
</dbReference>